<sequence length="220" mass="23754">MMKFEHRRKGVANVTNSIVIGITCGAVAGGLLGALLHAITAGIGLGAVGGGIMGSVVGLYQTQRMNPANLARESEKAVGVPKVNALKDMKENAAKANIRLRQEQLDISKKRIQTGEVTVHKEVITEHKQIVVPVKREELIIEKSTPLTSTNAQSGHDSALRIPLREERLEIIKLPVTVNEVSLSTNQVENTKAVEAVLRNEKLTVRKIGGATVLKKRNLP</sequence>
<dbReference type="InterPro" id="IPR052967">
    <property type="entry name" value="Stress_Response_Assoc"/>
</dbReference>
<dbReference type="OrthoDB" id="1798989at2"/>
<feature type="transmembrane region" description="Helical" evidence="1">
    <location>
        <begin position="38"/>
        <end position="60"/>
    </location>
</feature>
<feature type="domain" description="DUF2382" evidence="2">
    <location>
        <begin position="98"/>
        <end position="205"/>
    </location>
</feature>
<accession>A0A845LI16</accession>
<protein>
    <submittedName>
        <fullName evidence="3">YsnF/AvaK domain-containing protein</fullName>
    </submittedName>
</protein>
<reference evidence="3 4" key="1">
    <citation type="submission" date="2020-01" db="EMBL/GenBank/DDBJ databases">
        <title>Whole genome sequence of Heliobacterium gestii DSM 11169.</title>
        <authorList>
            <person name="Kyndt J.A."/>
            <person name="Meyer T.E."/>
        </authorList>
    </citation>
    <scope>NUCLEOTIDE SEQUENCE [LARGE SCALE GENOMIC DNA]</scope>
    <source>
        <strain evidence="3 4">DSM 11169</strain>
    </source>
</reference>
<dbReference type="PANTHER" id="PTHR38463:SF1">
    <property type="entry name" value="STRESS RESPONSE PROTEIN YSNF"/>
    <property type="match status" value="1"/>
</dbReference>
<keyword evidence="1" id="KW-1133">Transmembrane helix</keyword>
<organism evidence="3 4">
    <name type="scientific">Heliomicrobium gestii</name>
    <name type="common">Heliobacterium gestii</name>
    <dbReference type="NCBI Taxonomy" id="2699"/>
    <lineage>
        <taxon>Bacteria</taxon>
        <taxon>Bacillati</taxon>
        <taxon>Bacillota</taxon>
        <taxon>Clostridia</taxon>
        <taxon>Eubacteriales</taxon>
        <taxon>Heliobacteriaceae</taxon>
        <taxon>Heliomicrobium</taxon>
    </lineage>
</organism>
<keyword evidence="4" id="KW-1185">Reference proteome</keyword>
<evidence type="ECO:0000259" key="2">
    <source>
        <dbReference type="Pfam" id="PF09557"/>
    </source>
</evidence>
<evidence type="ECO:0000256" key="1">
    <source>
        <dbReference type="SAM" id="Phobius"/>
    </source>
</evidence>
<proteinExistence type="predicted"/>
<keyword evidence="1" id="KW-0472">Membrane</keyword>
<evidence type="ECO:0000313" key="3">
    <source>
        <dbReference type="EMBL" id="MZP44680.1"/>
    </source>
</evidence>
<dbReference type="AlphaFoldDB" id="A0A845LI16"/>
<feature type="transmembrane region" description="Helical" evidence="1">
    <location>
        <begin position="12"/>
        <end position="32"/>
    </location>
</feature>
<keyword evidence="1" id="KW-0812">Transmembrane</keyword>
<gene>
    <name evidence="3" type="ORF">GTO89_16825</name>
</gene>
<dbReference type="PANTHER" id="PTHR38463">
    <property type="entry name" value="STRESS RESPONSE PROTEIN YSNF"/>
    <property type="match status" value="1"/>
</dbReference>
<dbReference type="EMBL" id="WXEX01000030">
    <property type="protein sequence ID" value="MZP44680.1"/>
    <property type="molecule type" value="Genomic_DNA"/>
</dbReference>
<dbReference type="Pfam" id="PF09557">
    <property type="entry name" value="DUF2382"/>
    <property type="match status" value="1"/>
</dbReference>
<evidence type="ECO:0000313" key="4">
    <source>
        <dbReference type="Proteomes" id="UP000471031"/>
    </source>
</evidence>
<dbReference type="Proteomes" id="UP000471031">
    <property type="component" value="Unassembled WGS sequence"/>
</dbReference>
<name>A0A845LI16_HELGE</name>
<dbReference type="InterPro" id="IPR019060">
    <property type="entry name" value="DUF2382"/>
</dbReference>
<comment type="caution">
    <text evidence="3">The sequence shown here is derived from an EMBL/GenBank/DDBJ whole genome shotgun (WGS) entry which is preliminary data.</text>
</comment>
<dbReference type="RefSeq" id="WP_161263248.1">
    <property type="nucleotide sequence ID" value="NZ_JAFBDC010000030.1"/>
</dbReference>
<dbReference type="NCBIfam" id="TIGR02271">
    <property type="entry name" value="YsnF/AvaK domain"/>
    <property type="match status" value="1"/>
</dbReference>